<dbReference type="Pfam" id="PF22252">
    <property type="entry name" value="PNGase_F-II_N"/>
    <property type="match status" value="1"/>
</dbReference>
<sequence length="281" mass="33437">MTLFRILFYFLLTIVGIYSPSAQEITLEAFKTDTLDKVFLNKCIYRVYYQTEIKQDTSQNLPNRGLTLLQIGSKMSKFIDFYQHYTDSLRDETARKKNHSLATSEVTNFQYSLYSKIIFRNQVFRNYPQKDINTVRLGTEFGEYFTYEEIAPRFDWEISLNEEKNIKGYRCKKATCSYRGRIYQAWYSEDIPIPMGPYVFGGLPGLIMEIRDSNNEYVFVAMAVLLIKNYDPIYRVNTPYEFLYERDKSWHEIKKSYQNLYFEIDGKILRSVTPYNPIEKD</sequence>
<evidence type="ECO:0000313" key="2">
    <source>
        <dbReference type="Proteomes" id="UP000016630"/>
    </source>
</evidence>
<comment type="caution">
    <text evidence="1">The sequence shown here is derived from an EMBL/GenBank/DDBJ whole genome shotgun (WGS) entry which is preliminary data.</text>
</comment>
<evidence type="ECO:0000313" key="1">
    <source>
        <dbReference type="EMBL" id="ERJ68546.1"/>
    </source>
</evidence>
<dbReference type="NCBIfam" id="TIGR01200">
    <property type="entry name" value="GLPGLI"/>
    <property type="match status" value="1"/>
</dbReference>
<accession>A0A0E2LT35</accession>
<proteinExistence type="predicted"/>
<protein>
    <submittedName>
        <fullName evidence="1">Porphyromonas gingivalis family TIGR01200</fullName>
    </submittedName>
</protein>
<reference evidence="1 2" key="1">
    <citation type="submission" date="2013-06" db="EMBL/GenBank/DDBJ databases">
        <authorList>
            <person name="Weinstock G."/>
            <person name="Sodergren E."/>
            <person name="Lobos E.A."/>
            <person name="Fulton L."/>
            <person name="Fulton R."/>
            <person name="Courtney L."/>
            <person name="Fronick C."/>
            <person name="O'Laughlin M."/>
            <person name="Godfrey J."/>
            <person name="Wilson R.M."/>
            <person name="Miner T."/>
            <person name="Farmer C."/>
            <person name="Delehaunty K."/>
            <person name="Cordes M."/>
            <person name="Minx P."/>
            <person name="Tomlinson C."/>
            <person name="Chen J."/>
            <person name="Wollam A."/>
            <person name="Pepin K.H."/>
            <person name="Bhonagiri V."/>
            <person name="Zhang X."/>
            <person name="Warren W."/>
            <person name="Mitreva M."/>
            <person name="Mardis E.R."/>
            <person name="Wilson R.K."/>
        </authorList>
    </citation>
    <scope>NUCLEOTIDE SEQUENCE [LARGE SCALE GENOMIC DNA]</scope>
    <source>
        <strain evidence="1 2">F0570</strain>
    </source>
</reference>
<dbReference type="PATRIC" id="fig|1227271.3.peg.297"/>
<name>A0A0E2LT35_PORGN</name>
<dbReference type="HOGENOM" id="CLU_066214_1_0_10"/>
<gene>
    <name evidence="1" type="ORF">HMPREF1555_00325</name>
</gene>
<dbReference type="Proteomes" id="UP000016630">
    <property type="component" value="Unassembled WGS sequence"/>
</dbReference>
<dbReference type="InterPro" id="IPR005901">
    <property type="entry name" value="GLPGLI"/>
</dbReference>
<dbReference type="AlphaFoldDB" id="A0A0E2LT35"/>
<dbReference type="GeneID" id="29256989"/>
<dbReference type="RefSeq" id="WP_005874714.1">
    <property type="nucleotide sequence ID" value="NZ_KI259118.1"/>
</dbReference>
<dbReference type="EMBL" id="AWUW01000020">
    <property type="protein sequence ID" value="ERJ68546.1"/>
    <property type="molecule type" value="Genomic_DNA"/>
</dbReference>
<organism evidence="1 2">
    <name type="scientific">Porphyromonas gingivalis F0570</name>
    <dbReference type="NCBI Taxonomy" id="1227271"/>
    <lineage>
        <taxon>Bacteria</taxon>
        <taxon>Pseudomonadati</taxon>
        <taxon>Bacteroidota</taxon>
        <taxon>Bacteroidia</taxon>
        <taxon>Bacteroidales</taxon>
        <taxon>Porphyromonadaceae</taxon>
        <taxon>Porphyromonas</taxon>
    </lineage>
</organism>